<reference evidence="2 3" key="1">
    <citation type="submission" date="2014-04" db="EMBL/GenBank/DDBJ databases">
        <authorList>
            <consortium name="DOE Joint Genome Institute"/>
            <person name="Kuo A."/>
            <person name="Martino E."/>
            <person name="Perotto S."/>
            <person name="Kohler A."/>
            <person name="Nagy L.G."/>
            <person name="Floudas D."/>
            <person name="Copeland A."/>
            <person name="Barry K.W."/>
            <person name="Cichocki N."/>
            <person name="Veneault-Fourrey C."/>
            <person name="LaButti K."/>
            <person name="Lindquist E.A."/>
            <person name="Lipzen A."/>
            <person name="Lundell T."/>
            <person name="Morin E."/>
            <person name="Murat C."/>
            <person name="Sun H."/>
            <person name="Tunlid A."/>
            <person name="Henrissat B."/>
            <person name="Grigoriev I.V."/>
            <person name="Hibbett D.S."/>
            <person name="Martin F."/>
            <person name="Nordberg H.P."/>
            <person name="Cantor M.N."/>
            <person name="Hua S.X."/>
        </authorList>
    </citation>
    <scope>NUCLEOTIDE SEQUENCE [LARGE SCALE GENOMIC DNA]</scope>
    <source>
        <strain evidence="2 3">Zn</strain>
    </source>
</reference>
<dbReference type="HOGENOM" id="CLU_013929_2_2_1"/>
<dbReference type="InterPro" id="IPR004875">
    <property type="entry name" value="DDE_SF_endonuclease_dom"/>
</dbReference>
<dbReference type="Proteomes" id="UP000054321">
    <property type="component" value="Unassembled WGS sequence"/>
</dbReference>
<dbReference type="InParanoid" id="A0A0C3C8Z9"/>
<evidence type="ECO:0000313" key="2">
    <source>
        <dbReference type="EMBL" id="KIM95388.1"/>
    </source>
</evidence>
<name>A0A0C3C8Z9_OIDMZ</name>
<dbReference type="GO" id="GO:0003676">
    <property type="term" value="F:nucleic acid binding"/>
    <property type="evidence" value="ECO:0007669"/>
    <property type="project" value="InterPro"/>
</dbReference>
<dbReference type="OrthoDB" id="5420958at2759"/>
<organism evidence="2 3">
    <name type="scientific">Oidiodendron maius (strain Zn)</name>
    <dbReference type="NCBI Taxonomy" id="913774"/>
    <lineage>
        <taxon>Eukaryota</taxon>
        <taxon>Fungi</taxon>
        <taxon>Dikarya</taxon>
        <taxon>Ascomycota</taxon>
        <taxon>Pezizomycotina</taxon>
        <taxon>Leotiomycetes</taxon>
        <taxon>Leotiomycetes incertae sedis</taxon>
        <taxon>Myxotrichaceae</taxon>
        <taxon>Oidiodendron</taxon>
    </lineage>
</organism>
<protein>
    <recommendedName>
        <fullName evidence="1">DDE-1 domain-containing protein</fullName>
    </recommendedName>
</protein>
<sequence>MLGGRLVFTFPSISTSLTTIEAINAEGGRAPSFMILPGQVLLVKYFDNDIPNDVTFTTNEETGSGFSSDMIALDWLEHWEEATRPGIKMRRGIIHSGEYRILVIDGHGSYLIKEFIDYCWDHKVVPFLLPVHLIYILQPLDIGIFRLMKAQHQNILAEQVRFGGCEYSRTDFLDVYNEICIRSMKKYSIIHI</sequence>
<proteinExistence type="predicted"/>
<keyword evidence="3" id="KW-1185">Reference proteome</keyword>
<feature type="domain" description="DDE-1" evidence="1">
    <location>
        <begin position="18"/>
        <end position="153"/>
    </location>
</feature>
<dbReference type="Pfam" id="PF03184">
    <property type="entry name" value="DDE_1"/>
    <property type="match status" value="1"/>
</dbReference>
<accession>A0A0C3C8Z9</accession>
<dbReference type="AlphaFoldDB" id="A0A0C3C8Z9"/>
<reference evidence="3" key="2">
    <citation type="submission" date="2015-01" db="EMBL/GenBank/DDBJ databases">
        <title>Evolutionary Origins and Diversification of the Mycorrhizal Mutualists.</title>
        <authorList>
            <consortium name="DOE Joint Genome Institute"/>
            <consortium name="Mycorrhizal Genomics Consortium"/>
            <person name="Kohler A."/>
            <person name="Kuo A."/>
            <person name="Nagy L.G."/>
            <person name="Floudas D."/>
            <person name="Copeland A."/>
            <person name="Barry K.W."/>
            <person name="Cichocki N."/>
            <person name="Veneault-Fourrey C."/>
            <person name="LaButti K."/>
            <person name="Lindquist E.A."/>
            <person name="Lipzen A."/>
            <person name="Lundell T."/>
            <person name="Morin E."/>
            <person name="Murat C."/>
            <person name="Riley R."/>
            <person name="Ohm R."/>
            <person name="Sun H."/>
            <person name="Tunlid A."/>
            <person name="Henrissat B."/>
            <person name="Grigoriev I.V."/>
            <person name="Hibbett D.S."/>
            <person name="Martin F."/>
        </authorList>
    </citation>
    <scope>NUCLEOTIDE SEQUENCE [LARGE SCALE GENOMIC DNA]</scope>
    <source>
        <strain evidence="3">Zn</strain>
    </source>
</reference>
<evidence type="ECO:0000259" key="1">
    <source>
        <dbReference type="Pfam" id="PF03184"/>
    </source>
</evidence>
<dbReference type="EMBL" id="KN832887">
    <property type="protein sequence ID" value="KIM95388.1"/>
    <property type="molecule type" value="Genomic_DNA"/>
</dbReference>
<evidence type="ECO:0000313" key="3">
    <source>
        <dbReference type="Proteomes" id="UP000054321"/>
    </source>
</evidence>
<gene>
    <name evidence="2" type="ORF">OIDMADRAFT_171562</name>
</gene>
<dbReference type="STRING" id="913774.A0A0C3C8Z9"/>